<feature type="transmembrane region" description="Helical" evidence="7">
    <location>
        <begin position="233"/>
        <end position="253"/>
    </location>
</feature>
<keyword evidence="4 7" id="KW-0472">Membrane</keyword>
<name>A0A814JN88_ADIRI</name>
<evidence type="ECO:0000259" key="8">
    <source>
        <dbReference type="PROSITE" id="PS50053"/>
    </source>
</evidence>
<feature type="compositionally biased region" description="Polar residues" evidence="6">
    <location>
        <begin position="92"/>
        <end position="105"/>
    </location>
</feature>
<evidence type="ECO:0000256" key="7">
    <source>
        <dbReference type="SAM" id="Phobius"/>
    </source>
</evidence>
<evidence type="ECO:0000256" key="2">
    <source>
        <dbReference type="ARBA" id="ARBA00022692"/>
    </source>
</evidence>
<dbReference type="PANTHER" id="PTHR12943:SF27">
    <property type="entry name" value="HOMOCYSTEINE-INDUCED ENDOPLASMIC RETICULUM PROTEIN, ISOFORM A"/>
    <property type="match status" value="1"/>
</dbReference>
<feature type="domain" description="Ubiquitin-like" evidence="8">
    <location>
        <begin position="8"/>
        <end position="73"/>
    </location>
</feature>
<reference evidence="9" key="1">
    <citation type="submission" date="2021-02" db="EMBL/GenBank/DDBJ databases">
        <authorList>
            <person name="Nowell W R."/>
        </authorList>
    </citation>
    <scope>NUCLEOTIDE SEQUENCE</scope>
</reference>
<dbReference type="GO" id="GO:0016020">
    <property type="term" value="C:membrane"/>
    <property type="evidence" value="ECO:0007669"/>
    <property type="project" value="UniProtKB-SubCell"/>
</dbReference>
<organism evidence="9 12">
    <name type="scientific">Adineta ricciae</name>
    <name type="common">Rotifer</name>
    <dbReference type="NCBI Taxonomy" id="249248"/>
    <lineage>
        <taxon>Eukaryota</taxon>
        <taxon>Metazoa</taxon>
        <taxon>Spiralia</taxon>
        <taxon>Gnathifera</taxon>
        <taxon>Rotifera</taxon>
        <taxon>Eurotatoria</taxon>
        <taxon>Bdelloidea</taxon>
        <taxon>Adinetida</taxon>
        <taxon>Adinetidae</taxon>
        <taxon>Adineta</taxon>
    </lineage>
</organism>
<feature type="transmembrane region" description="Helical" evidence="7">
    <location>
        <begin position="259"/>
        <end position="277"/>
    </location>
</feature>
<dbReference type="SMART" id="SM00213">
    <property type="entry name" value="UBQ"/>
    <property type="match status" value="1"/>
</dbReference>
<comment type="caution">
    <text evidence="9">The sequence shown here is derived from an EMBL/GenBank/DDBJ whole genome shotgun (WGS) entry which is preliminary data.</text>
</comment>
<feature type="region of interest" description="Disordered" evidence="6">
    <location>
        <begin position="201"/>
        <end position="223"/>
    </location>
</feature>
<dbReference type="OrthoDB" id="21589at2759"/>
<keyword evidence="5" id="KW-0834">Unfolded protein response</keyword>
<feature type="region of interest" description="Disordered" evidence="6">
    <location>
        <begin position="92"/>
        <end position="122"/>
    </location>
</feature>
<keyword evidence="11" id="KW-1185">Reference proteome</keyword>
<feature type="compositionally biased region" description="Acidic residues" evidence="6">
    <location>
        <begin position="305"/>
        <end position="314"/>
    </location>
</feature>
<dbReference type="InterPro" id="IPR029071">
    <property type="entry name" value="Ubiquitin-like_domsf"/>
</dbReference>
<evidence type="ECO:0000256" key="6">
    <source>
        <dbReference type="SAM" id="MobiDB-lite"/>
    </source>
</evidence>
<dbReference type="SUPFAM" id="SSF54236">
    <property type="entry name" value="Ubiquitin-like"/>
    <property type="match status" value="1"/>
</dbReference>
<evidence type="ECO:0000256" key="3">
    <source>
        <dbReference type="ARBA" id="ARBA00022989"/>
    </source>
</evidence>
<dbReference type="InterPro" id="IPR039751">
    <property type="entry name" value="HERPUD1/2"/>
</dbReference>
<dbReference type="Gene3D" id="3.10.20.90">
    <property type="entry name" value="Phosphatidylinositol 3-kinase Catalytic Subunit, Chain A, domain 1"/>
    <property type="match status" value="1"/>
</dbReference>
<feature type="compositionally biased region" description="Polar residues" evidence="6">
    <location>
        <begin position="320"/>
        <end position="336"/>
    </location>
</feature>
<dbReference type="InterPro" id="IPR000626">
    <property type="entry name" value="Ubiquitin-like_dom"/>
</dbReference>
<evidence type="ECO:0000313" key="9">
    <source>
        <dbReference type="EMBL" id="CAF1039996.1"/>
    </source>
</evidence>
<dbReference type="PROSITE" id="PS50053">
    <property type="entry name" value="UBIQUITIN_2"/>
    <property type="match status" value="1"/>
</dbReference>
<dbReference type="Proteomes" id="UP000663852">
    <property type="component" value="Unassembled WGS sequence"/>
</dbReference>
<dbReference type="EMBL" id="CAJNOJ010000074">
    <property type="protein sequence ID" value="CAF1039996.1"/>
    <property type="molecule type" value="Genomic_DNA"/>
</dbReference>
<dbReference type="Pfam" id="PF00240">
    <property type="entry name" value="ubiquitin"/>
    <property type="match status" value="1"/>
</dbReference>
<feature type="region of interest" description="Disordered" evidence="6">
    <location>
        <begin position="288"/>
        <end position="345"/>
    </location>
</feature>
<keyword evidence="2 7" id="KW-0812">Transmembrane</keyword>
<evidence type="ECO:0000256" key="1">
    <source>
        <dbReference type="ARBA" id="ARBA00004370"/>
    </source>
</evidence>
<gene>
    <name evidence="9" type="ORF">EDS130_LOCUS16875</name>
    <name evidence="10" type="ORF">XAT740_LOCUS33483</name>
</gene>
<feature type="compositionally biased region" description="Low complexity" evidence="6">
    <location>
        <begin position="288"/>
        <end position="304"/>
    </location>
</feature>
<dbReference type="PANTHER" id="PTHR12943">
    <property type="entry name" value="HOMOCYSTEINE-RESPONSIVE ENDOPLASMIC RETICULUM-RESIDENT UNIQUITIN-LIKE DOMAIN HERPUD PROTEIN FAMILY MEMBER"/>
    <property type="match status" value="1"/>
</dbReference>
<sequence>MATSSDTITLIIRTANNKYADFNLELPLLLTVYDLKQKIALNHPTKPIPKDQRLIFSGKLLDDASLLSQIFLKATTGSSFMVHLVLDSDKNATTPKVRQSSSSVREQPKPSEKAAPPSPSSTYEQYLQELNKYQQQLHQFVSNPGGYTPTSNYETQAYLQYCYTHYQMHQNLLDYQRTVTPGMTILNQSSPNIGVNLTSNTAAAAPPPPPAAAAAPAQPAAGNNNEVEQENDLLGVLNMLVELFVLCSIIYFYSTFSRFLLVFVFFTVLYLHCRGYLSIQRRRRAQVQPAPAAAPATPAAPEQAAENDGEDDNEHEPATNEAQNQNDIQRQRSSTPPRAPVVDNQVTTSRLLMTAVSTFFSSLIPERPQRA</sequence>
<accession>A0A814JN88</accession>
<dbReference type="AlphaFoldDB" id="A0A814JN88"/>
<dbReference type="FunFam" id="3.10.20.90:FF:000046">
    <property type="entry name" value="Homocysteine-responsive endoplasmic reticulum-resident ubiquitin-like domain member 2 protein"/>
    <property type="match status" value="1"/>
</dbReference>
<feature type="compositionally biased region" description="Low complexity" evidence="6">
    <location>
        <begin position="212"/>
        <end position="221"/>
    </location>
</feature>
<evidence type="ECO:0000256" key="5">
    <source>
        <dbReference type="ARBA" id="ARBA00023230"/>
    </source>
</evidence>
<evidence type="ECO:0000313" key="10">
    <source>
        <dbReference type="EMBL" id="CAF1388765.1"/>
    </source>
</evidence>
<evidence type="ECO:0000313" key="11">
    <source>
        <dbReference type="Proteomes" id="UP000663828"/>
    </source>
</evidence>
<comment type="subcellular location">
    <subcellularLocation>
        <location evidence="1">Membrane</location>
    </subcellularLocation>
</comment>
<dbReference type="EMBL" id="CAJNOR010003199">
    <property type="protein sequence ID" value="CAF1388765.1"/>
    <property type="molecule type" value="Genomic_DNA"/>
</dbReference>
<keyword evidence="3 7" id="KW-1133">Transmembrane helix</keyword>
<proteinExistence type="predicted"/>
<evidence type="ECO:0000256" key="4">
    <source>
        <dbReference type="ARBA" id="ARBA00023136"/>
    </source>
</evidence>
<dbReference type="GO" id="GO:0030968">
    <property type="term" value="P:endoplasmic reticulum unfolded protein response"/>
    <property type="evidence" value="ECO:0007669"/>
    <property type="project" value="TreeGrafter"/>
</dbReference>
<evidence type="ECO:0000313" key="12">
    <source>
        <dbReference type="Proteomes" id="UP000663852"/>
    </source>
</evidence>
<protein>
    <recommendedName>
        <fullName evidence="8">Ubiquitin-like domain-containing protein</fullName>
    </recommendedName>
</protein>
<dbReference type="Proteomes" id="UP000663828">
    <property type="component" value="Unassembled WGS sequence"/>
</dbReference>